<organism evidence="1">
    <name type="scientific">Burkholderia sp. (strain CCGE1003)</name>
    <dbReference type="NCBI Taxonomy" id="640512"/>
    <lineage>
        <taxon>Bacteria</taxon>
        <taxon>Pseudomonadati</taxon>
        <taxon>Pseudomonadota</taxon>
        <taxon>Betaproteobacteria</taxon>
        <taxon>Burkholderiales</taxon>
        <taxon>Burkholderiaceae</taxon>
        <taxon>Burkholderia</taxon>
    </lineage>
</organism>
<proteinExistence type="predicted"/>
<dbReference type="KEGG" id="bgf:BC1003_5522"/>
<dbReference type="eggNOG" id="ENOG50340T1">
    <property type="taxonomic scope" value="Bacteria"/>
</dbReference>
<reference evidence="1" key="1">
    <citation type="submission" date="2010-09" db="EMBL/GenBank/DDBJ databases">
        <title>Complete sequence of chromosome2 of Burkholderia sp. CCGE1003.</title>
        <authorList>
            <consortium name="US DOE Joint Genome Institute"/>
            <person name="Lucas S."/>
            <person name="Copeland A."/>
            <person name="Lapidus A."/>
            <person name="Cheng J.-F."/>
            <person name="Bruce D."/>
            <person name="Goodwin L."/>
            <person name="Pitluck S."/>
            <person name="Daligault H."/>
            <person name="Davenport K."/>
            <person name="Detter J.C."/>
            <person name="Han C."/>
            <person name="Tapia R."/>
            <person name="Land M."/>
            <person name="Hauser L."/>
            <person name="Jeffries C."/>
            <person name="Kyrpides N."/>
            <person name="Ivanova N."/>
            <person name="Ovchinnikova G."/>
            <person name="Martinez-Romero E."/>
            <person name="Rogel M.A."/>
            <person name="Auchtung J."/>
            <person name="Tiedje J.M."/>
            <person name="Woyke T."/>
        </authorList>
    </citation>
    <scope>NUCLEOTIDE SEQUENCE</scope>
    <source>
        <strain evidence="1">CCGE1003</strain>
    </source>
</reference>
<dbReference type="EMBL" id="CP002218">
    <property type="protein sequence ID" value="ADN61440.1"/>
    <property type="molecule type" value="Genomic_DNA"/>
</dbReference>
<dbReference type="AlphaFoldDB" id="E1TFA8"/>
<protein>
    <submittedName>
        <fullName evidence="1">Uncharacterized protein</fullName>
    </submittedName>
</protein>
<evidence type="ECO:0000313" key="1">
    <source>
        <dbReference type="EMBL" id="ADN61440.1"/>
    </source>
</evidence>
<dbReference type="OrthoDB" id="6023848at2"/>
<sequence>MPSEFEFLDKHFYETDVPELAAQAARERFGDYPPARASTVIYGIRWAELVDLIERAVINHSYGPTIFNTPAFATIGEYRGQPQWNIVLTGLRYVNASMKVDRMTTTYSVEKFSNGTIIVNAHVINGVVPMLGDIVHLEAATGTPEGPVELKNAN</sequence>
<gene>
    <name evidence="1" type="ordered locus">BC1003_5522</name>
</gene>
<dbReference type="HOGENOM" id="CLU_1700945_0_0_4"/>
<dbReference type="STRING" id="640512.BC1003_5522"/>
<accession>E1TFA8</accession>
<name>E1TFA8_BURSG</name>